<dbReference type="PROSITE" id="PS00216">
    <property type="entry name" value="SUGAR_TRANSPORT_1"/>
    <property type="match status" value="1"/>
</dbReference>
<feature type="transmembrane region" description="Helical" evidence="6">
    <location>
        <begin position="164"/>
        <end position="185"/>
    </location>
</feature>
<dbReference type="InterPro" id="IPR005828">
    <property type="entry name" value="MFS_sugar_transport-like"/>
</dbReference>
<dbReference type="Proteomes" id="UP000253792">
    <property type="component" value="Unassembled WGS sequence"/>
</dbReference>
<dbReference type="AlphaFoldDB" id="A0A369L570"/>
<dbReference type="Gene3D" id="1.20.1250.20">
    <property type="entry name" value="MFS general substrate transporter like domains"/>
    <property type="match status" value="1"/>
</dbReference>
<evidence type="ECO:0000313" key="9">
    <source>
        <dbReference type="Proteomes" id="UP000253792"/>
    </source>
</evidence>
<evidence type="ECO:0000313" key="8">
    <source>
        <dbReference type="EMBL" id="RDB55023.1"/>
    </source>
</evidence>
<gene>
    <name evidence="8" type="ORF">C1880_07265</name>
</gene>
<feature type="transmembrane region" description="Helical" evidence="6">
    <location>
        <begin position="440"/>
        <end position="458"/>
    </location>
</feature>
<evidence type="ECO:0000256" key="4">
    <source>
        <dbReference type="ARBA" id="ARBA00022989"/>
    </source>
</evidence>
<feature type="transmembrane region" description="Helical" evidence="6">
    <location>
        <begin position="344"/>
        <end position="364"/>
    </location>
</feature>
<dbReference type="PANTHER" id="PTHR23511">
    <property type="entry name" value="SYNAPTIC VESICLE GLYCOPROTEIN 2"/>
    <property type="match status" value="1"/>
</dbReference>
<feature type="transmembrane region" description="Helical" evidence="6">
    <location>
        <begin position="142"/>
        <end position="158"/>
    </location>
</feature>
<dbReference type="OrthoDB" id="4008739at2"/>
<feature type="transmembrane region" description="Helical" evidence="6">
    <location>
        <begin position="110"/>
        <end position="130"/>
    </location>
</feature>
<dbReference type="GO" id="GO:0022857">
    <property type="term" value="F:transmembrane transporter activity"/>
    <property type="evidence" value="ECO:0007669"/>
    <property type="project" value="InterPro"/>
</dbReference>
<dbReference type="InterPro" id="IPR005829">
    <property type="entry name" value="Sugar_transporter_CS"/>
</dbReference>
<dbReference type="EMBL" id="PPTP01000006">
    <property type="protein sequence ID" value="RDB55023.1"/>
    <property type="molecule type" value="Genomic_DNA"/>
</dbReference>
<protein>
    <submittedName>
        <fullName evidence="8">MFS transporter</fullName>
    </submittedName>
</protein>
<evidence type="ECO:0000259" key="7">
    <source>
        <dbReference type="PROSITE" id="PS50850"/>
    </source>
</evidence>
<evidence type="ECO:0000256" key="3">
    <source>
        <dbReference type="ARBA" id="ARBA00022692"/>
    </source>
</evidence>
<feature type="transmembrane region" description="Helical" evidence="6">
    <location>
        <begin position="408"/>
        <end position="428"/>
    </location>
</feature>
<dbReference type="Pfam" id="PF00083">
    <property type="entry name" value="Sugar_tr"/>
    <property type="match status" value="1"/>
</dbReference>
<evidence type="ECO:0000256" key="1">
    <source>
        <dbReference type="ARBA" id="ARBA00004651"/>
    </source>
</evidence>
<keyword evidence="4 6" id="KW-1133">Transmembrane helix</keyword>
<dbReference type="GO" id="GO:0005886">
    <property type="term" value="C:plasma membrane"/>
    <property type="evidence" value="ECO:0007669"/>
    <property type="project" value="UniProtKB-SubCell"/>
</dbReference>
<keyword evidence="2" id="KW-0813">Transport</keyword>
<name>A0A369L570_9ACTN</name>
<reference evidence="8 9" key="1">
    <citation type="journal article" date="2018" name="Elife">
        <title>Discovery and characterization of a prevalent human gut bacterial enzyme sufficient for the inactivation of a family of plant toxins.</title>
        <authorList>
            <person name="Koppel N."/>
            <person name="Bisanz J.E."/>
            <person name="Pandelia M.E."/>
            <person name="Turnbaugh P.J."/>
            <person name="Balskus E.P."/>
        </authorList>
    </citation>
    <scope>NUCLEOTIDE SEQUENCE [LARGE SCALE GENOMIC DNA]</scope>
    <source>
        <strain evidence="9">anaerobia AP69FAA</strain>
    </source>
</reference>
<accession>A0A369L570</accession>
<evidence type="ECO:0000256" key="6">
    <source>
        <dbReference type="SAM" id="Phobius"/>
    </source>
</evidence>
<feature type="transmembrane region" description="Helical" evidence="6">
    <location>
        <begin position="464"/>
        <end position="484"/>
    </location>
</feature>
<comment type="caution">
    <text evidence="8">The sequence shown here is derived from an EMBL/GenBank/DDBJ whole genome shotgun (WGS) entry which is preliminary data.</text>
</comment>
<dbReference type="PANTHER" id="PTHR23511:SF34">
    <property type="entry name" value="SYNAPTIC VESICLE GLYCOPROTEIN 2"/>
    <property type="match status" value="1"/>
</dbReference>
<keyword evidence="3 6" id="KW-0812">Transmembrane</keyword>
<sequence length="493" mass="52571">MNPLAGCTLTALLLAVHALVRIFSFRLQGEEGEDMSQADKTASGGQAGEGVDRAAQLMHRMDATQPTATFKKVMALTSAGVFVDAMDVYLAGGVKSTLAETGFATNEQTAAFLSAGFLGLFIGSLIAGLIGDKLGRRKAFQFNLLLFGFATILGALSPNMTFMIAMRFFVGLGLGSELVTSFSMINEFAPVARRGRWCAIGSTIANCGSPIGMFLCLFFITIWSPLGQESWRLVFAVIGVAAIIVCIARQAMPESPRWLIQHGRFDDAETIISRIEREMREAGISPAEQVVFEKSAMDSDAHLVRNLFLGIVVVIGTSLTQYTYTTFGPSILKNIGLATQTSLLSTTITMLAAPLGALIGALLIEKLGRRVEVSGAFIWVAVFAFAYAMALNAGSTALITVLGFLMTIGFYVLNASVISVYVGELFSTRYRFRGAGISQGAGKAVNVVMPFAVTWILANLQPNVIYFGIVAIALVAAAVTLAIGPETKSRRLG</sequence>
<dbReference type="CDD" id="cd17316">
    <property type="entry name" value="MFS_SV2_like"/>
    <property type="match status" value="1"/>
</dbReference>
<evidence type="ECO:0000256" key="2">
    <source>
        <dbReference type="ARBA" id="ARBA00022448"/>
    </source>
</evidence>
<feature type="domain" description="Major facilitator superfamily (MFS) profile" evidence="7">
    <location>
        <begin position="73"/>
        <end position="488"/>
    </location>
</feature>
<feature type="transmembrane region" description="Helical" evidence="6">
    <location>
        <begin position="303"/>
        <end position="324"/>
    </location>
</feature>
<feature type="transmembrane region" description="Helical" evidence="6">
    <location>
        <begin position="376"/>
        <end position="402"/>
    </location>
</feature>
<keyword evidence="9" id="KW-1185">Reference proteome</keyword>
<proteinExistence type="predicted"/>
<dbReference type="InterPro" id="IPR036259">
    <property type="entry name" value="MFS_trans_sf"/>
</dbReference>
<feature type="transmembrane region" description="Helical" evidence="6">
    <location>
        <begin position="230"/>
        <end position="248"/>
    </location>
</feature>
<evidence type="ECO:0000256" key="5">
    <source>
        <dbReference type="ARBA" id="ARBA00023136"/>
    </source>
</evidence>
<feature type="transmembrane region" description="Helical" evidence="6">
    <location>
        <begin position="197"/>
        <end position="224"/>
    </location>
</feature>
<dbReference type="PROSITE" id="PS50850">
    <property type="entry name" value="MFS"/>
    <property type="match status" value="1"/>
</dbReference>
<dbReference type="InterPro" id="IPR020846">
    <property type="entry name" value="MFS_dom"/>
</dbReference>
<organism evidence="8 9">
    <name type="scientific">Senegalimassilia anaerobia</name>
    <dbReference type="NCBI Taxonomy" id="1473216"/>
    <lineage>
        <taxon>Bacteria</taxon>
        <taxon>Bacillati</taxon>
        <taxon>Actinomycetota</taxon>
        <taxon>Coriobacteriia</taxon>
        <taxon>Coriobacteriales</taxon>
        <taxon>Coriobacteriaceae</taxon>
        <taxon>Senegalimassilia</taxon>
    </lineage>
</organism>
<dbReference type="SUPFAM" id="SSF103473">
    <property type="entry name" value="MFS general substrate transporter"/>
    <property type="match status" value="1"/>
</dbReference>
<keyword evidence="5 6" id="KW-0472">Membrane</keyword>
<comment type="subcellular location">
    <subcellularLocation>
        <location evidence="1">Cell membrane</location>
        <topology evidence="1">Multi-pass membrane protein</topology>
    </subcellularLocation>
</comment>